<dbReference type="GO" id="GO:0008061">
    <property type="term" value="F:chitin binding"/>
    <property type="evidence" value="ECO:0007669"/>
    <property type="project" value="InterPro"/>
</dbReference>
<dbReference type="InterPro" id="IPR002557">
    <property type="entry name" value="Chitin-bd_dom"/>
</dbReference>
<dbReference type="SUPFAM" id="SSF57625">
    <property type="entry name" value="Invertebrate chitin-binding proteins"/>
    <property type="match status" value="1"/>
</dbReference>
<feature type="compositionally biased region" description="Low complexity" evidence="1">
    <location>
        <begin position="73"/>
        <end position="85"/>
    </location>
</feature>
<accession>W2TSG5</accession>
<gene>
    <name evidence="3" type="ORF">NECAME_07083</name>
</gene>
<evidence type="ECO:0000259" key="2">
    <source>
        <dbReference type="PROSITE" id="PS50940"/>
    </source>
</evidence>
<dbReference type="Gene3D" id="2.170.140.10">
    <property type="entry name" value="Chitin binding domain"/>
    <property type="match status" value="1"/>
</dbReference>
<keyword evidence="4" id="KW-1185">Reference proteome</keyword>
<dbReference type="AlphaFoldDB" id="W2TSG5"/>
<feature type="region of interest" description="Disordered" evidence="1">
    <location>
        <begin position="73"/>
        <end position="93"/>
    </location>
</feature>
<dbReference type="Proteomes" id="UP000053676">
    <property type="component" value="Unassembled WGS sequence"/>
</dbReference>
<evidence type="ECO:0000313" key="4">
    <source>
        <dbReference type="Proteomes" id="UP000053676"/>
    </source>
</evidence>
<evidence type="ECO:0000256" key="1">
    <source>
        <dbReference type="SAM" id="MobiDB-lite"/>
    </source>
</evidence>
<feature type="domain" description="Chitin-binding type-2" evidence="2">
    <location>
        <begin position="15"/>
        <end position="68"/>
    </location>
</feature>
<dbReference type="GO" id="GO:0005576">
    <property type="term" value="C:extracellular region"/>
    <property type="evidence" value="ECO:0007669"/>
    <property type="project" value="InterPro"/>
</dbReference>
<name>W2TSG5_NECAM</name>
<dbReference type="EMBL" id="KI658036">
    <property type="protein sequence ID" value="ETN84056.1"/>
    <property type="molecule type" value="Genomic_DNA"/>
</dbReference>
<protein>
    <submittedName>
        <fullName evidence="3">Chitin binding Peritrophin-A domain protein</fullName>
    </submittedName>
</protein>
<dbReference type="SMART" id="SM00494">
    <property type="entry name" value="ChtBD2"/>
    <property type="match status" value="1"/>
</dbReference>
<dbReference type="PROSITE" id="PS50940">
    <property type="entry name" value="CHIT_BIND_II"/>
    <property type="match status" value="1"/>
</dbReference>
<proteinExistence type="predicted"/>
<evidence type="ECO:0000313" key="3">
    <source>
        <dbReference type="EMBL" id="ETN84056.1"/>
    </source>
</evidence>
<reference evidence="4" key="1">
    <citation type="journal article" date="2014" name="Nat. Genet.">
        <title>Genome of the human hookworm Necator americanus.</title>
        <authorList>
            <person name="Tang Y.T."/>
            <person name="Gao X."/>
            <person name="Rosa B.A."/>
            <person name="Abubucker S."/>
            <person name="Hallsworth-Pepin K."/>
            <person name="Martin J."/>
            <person name="Tyagi R."/>
            <person name="Heizer E."/>
            <person name="Zhang X."/>
            <person name="Bhonagiri-Palsikar V."/>
            <person name="Minx P."/>
            <person name="Warren W.C."/>
            <person name="Wang Q."/>
            <person name="Zhan B."/>
            <person name="Hotez P.J."/>
            <person name="Sternberg P.W."/>
            <person name="Dougall A."/>
            <person name="Gaze S.T."/>
            <person name="Mulvenna J."/>
            <person name="Sotillo J."/>
            <person name="Ranganathan S."/>
            <person name="Rabelo E.M."/>
            <person name="Wilson R.K."/>
            <person name="Felgner P.L."/>
            <person name="Bethony J."/>
            <person name="Hawdon J.M."/>
            <person name="Gasser R.B."/>
            <person name="Loukas A."/>
            <person name="Mitreva M."/>
        </authorList>
    </citation>
    <scope>NUCLEOTIDE SEQUENCE [LARGE SCALE GENOMIC DNA]</scope>
</reference>
<sequence>MQPPAPVVPAPLTTSIDCKTKQDGYYSRGCTSYFVFCNEGMATTMECPSSLVFNEKKGYCDYPEICAAETVTTPAAAPTGPSPSSVYAPPPHS</sequence>
<dbReference type="KEGG" id="nai:NECAME_07083"/>
<dbReference type="Pfam" id="PF01607">
    <property type="entry name" value="CBM_14"/>
    <property type="match status" value="1"/>
</dbReference>
<organism evidence="3 4">
    <name type="scientific">Necator americanus</name>
    <name type="common">Human hookworm</name>
    <dbReference type="NCBI Taxonomy" id="51031"/>
    <lineage>
        <taxon>Eukaryota</taxon>
        <taxon>Metazoa</taxon>
        <taxon>Ecdysozoa</taxon>
        <taxon>Nematoda</taxon>
        <taxon>Chromadorea</taxon>
        <taxon>Rhabditida</taxon>
        <taxon>Rhabditina</taxon>
        <taxon>Rhabditomorpha</taxon>
        <taxon>Strongyloidea</taxon>
        <taxon>Ancylostomatidae</taxon>
        <taxon>Bunostominae</taxon>
        <taxon>Necator</taxon>
    </lineage>
</organism>
<dbReference type="STRING" id="51031.W2TSG5"/>
<dbReference type="OrthoDB" id="5914859at2759"/>
<dbReference type="InterPro" id="IPR036508">
    <property type="entry name" value="Chitin-bd_dom_sf"/>
</dbReference>